<evidence type="ECO:0000313" key="5">
    <source>
        <dbReference type="EMBL" id="MCY1073175.1"/>
    </source>
</evidence>
<gene>
    <name evidence="5" type="primary">msrB</name>
    <name evidence="5" type="ORF">OV287_01635</name>
</gene>
<evidence type="ECO:0000256" key="2">
    <source>
        <dbReference type="ARBA" id="ARBA00023002"/>
    </source>
</evidence>
<dbReference type="EMBL" id="JAPNKA010000001">
    <property type="protein sequence ID" value="MCY1073175.1"/>
    <property type="molecule type" value="Genomic_DNA"/>
</dbReference>
<protein>
    <recommendedName>
        <fullName evidence="1">peptide-methionine (R)-S-oxide reductase</fullName>
        <ecNumber evidence="1">1.8.4.12</ecNumber>
    </recommendedName>
</protein>
<dbReference type="RefSeq" id="WP_267532192.1">
    <property type="nucleotide sequence ID" value="NZ_JAPNKA010000001.1"/>
</dbReference>
<accession>A0ABT3ZUV7</accession>
<dbReference type="InterPro" id="IPR011057">
    <property type="entry name" value="Mss4-like_sf"/>
</dbReference>
<organism evidence="5 6">
    <name type="scientific">Archangium lansingense</name>
    <dbReference type="NCBI Taxonomy" id="2995310"/>
    <lineage>
        <taxon>Bacteria</taxon>
        <taxon>Pseudomonadati</taxon>
        <taxon>Myxococcota</taxon>
        <taxon>Myxococcia</taxon>
        <taxon>Myxococcales</taxon>
        <taxon>Cystobacterineae</taxon>
        <taxon>Archangiaceae</taxon>
        <taxon>Archangium</taxon>
    </lineage>
</organism>
<evidence type="ECO:0000259" key="4">
    <source>
        <dbReference type="PROSITE" id="PS51790"/>
    </source>
</evidence>
<evidence type="ECO:0000256" key="1">
    <source>
        <dbReference type="ARBA" id="ARBA00012499"/>
    </source>
</evidence>
<dbReference type="Pfam" id="PF01641">
    <property type="entry name" value="SelR"/>
    <property type="match status" value="1"/>
</dbReference>
<evidence type="ECO:0000256" key="3">
    <source>
        <dbReference type="ARBA" id="ARBA00048488"/>
    </source>
</evidence>
<dbReference type="InterPro" id="IPR002579">
    <property type="entry name" value="Met_Sox_Rdtase_MsrB_dom"/>
</dbReference>
<proteinExistence type="predicted"/>
<dbReference type="PANTHER" id="PTHR10173:SF52">
    <property type="entry name" value="METHIONINE-R-SULFOXIDE REDUCTASE B1"/>
    <property type="match status" value="1"/>
</dbReference>
<dbReference type="PROSITE" id="PS51790">
    <property type="entry name" value="MSRB"/>
    <property type="match status" value="1"/>
</dbReference>
<dbReference type="Gene3D" id="2.170.150.20">
    <property type="entry name" value="Peptide methionine sulfoxide reductase"/>
    <property type="match status" value="1"/>
</dbReference>
<dbReference type="SUPFAM" id="SSF51316">
    <property type="entry name" value="Mss4-like"/>
    <property type="match status" value="1"/>
</dbReference>
<name>A0ABT3ZUV7_9BACT</name>
<evidence type="ECO:0000313" key="6">
    <source>
        <dbReference type="Proteomes" id="UP001207654"/>
    </source>
</evidence>
<keyword evidence="2 5" id="KW-0560">Oxidoreductase</keyword>
<reference evidence="5 6" key="1">
    <citation type="submission" date="2022-11" db="EMBL/GenBank/DDBJ databases">
        <title>Minimal conservation of predation-associated metabolite biosynthetic gene clusters underscores biosynthetic potential of Myxococcota including descriptions for ten novel species: Archangium lansinium sp. nov., Myxococcus landrumus sp. nov., Nannocystis bai.</title>
        <authorList>
            <person name="Ahearne A."/>
            <person name="Stevens C."/>
            <person name="Phillips K."/>
        </authorList>
    </citation>
    <scope>NUCLEOTIDE SEQUENCE [LARGE SCALE GENOMIC DNA]</scope>
    <source>
        <strain evidence="5 6">MIWBW</strain>
    </source>
</reference>
<dbReference type="NCBIfam" id="TIGR00357">
    <property type="entry name" value="peptide-methionine (R)-S-oxide reductase MsrB"/>
    <property type="match status" value="1"/>
</dbReference>
<sequence length="152" mass="16794">MHDRVYKTDDEWRQELTPAQYRVMREGGNEPPFTGAFVDHHARGIYCCAACGQTLFAAKVKFDPGTGWPSFWAPVNPSHVAHHPEHTMVRQRDSVSCDRCGAHLGYAYEDGPAPTGLRYSINSVALAFEPEEQAIEEGVSAPPYEEGTSAPT</sequence>
<dbReference type="PANTHER" id="PTHR10173">
    <property type="entry name" value="METHIONINE SULFOXIDE REDUCTASE"/>
    <property type="match status" value="1"/>
</dbReference>
<comment type="caution">
    <text evidence="5">The sequence shown here is derived from an EMBL/GenBank/DDBJ whole genome shotgun (WGS) entry which is preliminary data.</text>
</comment>
<dbReference type="EC" id="1.8.4.12" evidence="1"/>
<feature type="domain" description="MsrB" evidence="4">
    <location>
        <begin position="9"/>
        <end position="131"/>
    </location>
</feature>
<keyword evidence="6" id="KW-1185">Reference proteome</keyword>
<comment type="catalytic activity">
    <reaction evidence="3">
        <text>L-methionyl-[protein] + [thioredoxin]-disulfide + H2O = L-methionyl-(R)-S-oxide-[protein] + [thioredoxin]-dithiol</text>
        <dbReference type="Rhea" id="RHEA:24164"/>
        <dbReference type="Rhea" id="RHEA-COMP:10698"/>
        <dbReference type="Rhea" id="RHEA-COMP:10700"/>
        <dbReference type="Rhea" id="RHEA-COMP:12313"/>
        <dbReference type="Rhea" id="RHEA-COMP:12314"/>
        <dbReference type="ChEBI" id="CHEBI:15377"/>
        <dbReference type="ChEBI" id="CHEBI:16044"/>
        <dbReference type="ChEBI" id="CHEBI:29950"/>
        <dbReference type="ChEBI" id="CHEBI:45764"/>
        <dbReference type="ChEBI" id="CHEBI:50058"/>
        <dbReference type="EC" id="1.8.4.12"/>
    </reaction>
</comment>
<dbReference type="GO" id="GO:0033743">
    <property type="term" value="F:peptide-methionine (R)-S-oxide reductase activity"/>
    <property type="evidence" value="ECO:0007669"/>
    <property type="project" value="UniProtKB-EC"/>
</dbReference>
<dbReference type="Proteomes" id="UP001207654">
    <property type="component" value="Unassembled WGS sequence"/>
</dbReference>
<dbReference type="InterPro" id="IPR028427">
    <property type="entry name" value="Met_Sox_Rdtase_MsrB"/>
</dbReference>